<protein>
    <submittedName>
        <fullName evidence="1">Uncharacterized protein</fullName>
    </submittedName>
</protein>
<dbReference type="EMBL" id="MDYQ01000009">
    <property type="protein sequence ID" value="PRP88580.1"/>
    <property type="molecule type" value="Genomic_DNA"/>
</dbReference>
<gene>
    <name evidence="1" type="ORF">PROFUN_02991</name>
</gene>
<organism evidence="1 2">
    <name type="scientific">Planoprotostelium fungivorum</name>
    <dbReference type="NCBI Taxonomy" id="1890364"/>
    <lineage>
        <taxon>Eukaryota</taxon>
        <taxon>Amoebozoa</taxon>
        <taxon>Evosea</taxon>
        <taxon>Variosea</taxon>
        <taxon>Cavosteliida</taxon>
        <taxon>Cavosteliaceae</taxon>
        <taxon>Planoprotostelium</taxon>
    </lineage>
</organism>
<proteinExistence type="predicted"/>
<dbReference type="AlphaFoldDB" id="A0A2P6NX92"/>
<dbReference type="InParanoid" id="A0A2P6NX92"/>
<name>A0A2P6NX92_9EUKA</name>
<reference evidence="1 2" key="1">
    <citation type="journal article" date="2018" name="Genome Biol. Evol.">
        <title>Multiple Roots of Fruiting Body Formation in Amoebozoa.</title>
        <authorList>
            <person name="Hillmann F."/>
            <person name="Forbes G."/>
            <person name="Novohradska S."/>
            <person name="Ferling I."/>
            <person name="Riege K."/>
            <person name="Groth M."/>
            <person name="Westermann M."/>
            <person name="Marz M."/>
            <person name="Spaller T."/>
            <person name="Winckler T."/>
            <person name="Schaap P."/>
            <person name="Glockner G."/>
        </authorList>
    </citation>
    <scope>NUCLEOTIDE SEQUENCE [LARGE SCALE GENOMIC DNA]</scope>
    <source>
        <strain evidence="1 2">Jena</strain>
    </source>
</reference>
<dbReference type="Proteomes" id="UP000241769">
    <property type="component" value="Unassembled WGS sequence"/>
</dbReference>
<comment type="caution">
    <text evidence="1">The sequence shown here is derived from an EMBL/GenBank/DDBJ whole genome shotgun (WGS) entry which is preliminary data.</text>
</comment>
<sequence length="206" mass="22546">MTIQKSSLSVTKTFSRSNSLPSVGLHKTLSFLIPSEDRAHQHLEVAIVGMRSMLWHNSRLGWLKETIHEGTSIEMTQGRASARAMMSRLSLPLDVAGIHHHSTPHAIVCAAPDLPEIIALNSDSTQSNTHPFDIMSSNSSNGSTYERVISTNLSSGLYNDRAHPEMVNGRMRGSSNGLDTHAIRPFADALRGAFGYKSDHPYGDLK</sequence>
<accession>A0A2P6NX92</accession>
<evidence type="ECO:0000313" key="1">
    <source>
        <dbReference type="EMBL" id="PRP88580.1"/>
    </source>
</evidence>
<evidence type="ECO:0000313" key="2">
    <source>
        <dbReference type="Proteomes" id="UP000241769"/>
    </source>
</evidence>
<keyword evidence="2" id="KW-1185">Reference proteome</keyword>